<reference evidence="14 15" key="1">
    <citation type="submission" date="2017-01" db="EMBL/GenBank/DDBJ databases">
        <authorList>
            <consortium name="Urmite Genomes"/>
        </authorList>
    </citation>
    <scope>NUCLEOTIDE SEQUENCE [LARGE SCALE GENOMIC DNA]</scope>
    <source>
        <strain evidence="14 15">AB308</strain>
    </source>
</reference>
<keyword evidence="4" id="KW-1003">Cell membrane</keyword>
<dbReference type="PANTHER" id="PTHR40765">
    <property type="entry name" value="ESX-2 SECRETION SYSTEM ATPASE ECCB2"/>
    <property type="match status" value="1"/>
</dbReference>
<dbReference type="InterPro" id="IPR007795">
    <property type="entry name" value="T7SS_EccB"/>
</dbReference>
<keyword evidence="7" id="KW-0547">Nucleotide-binding</keyword>
<dbReference type="GO" id="GO:0016787">
    <property type="term" value="F:hydrolase activity"/>
    <property type="evidence" value="ECO:0007669"/>
    <property type="project" value="UniProtKB-KW"/>
</dbReference>
<dbReference type="FunFam" id="3.30.2390.20:FF:000001">
    <property type="entry name" value="ESX-1 secretion system ATPase EccB1"/>
    <property type="match status" value="1"/>
</dbReference>
<keyword evidence="5" id="KW-0997">Cell inner membrane</keyword>
<dbReference type="STRING" id="1841859.GCA_900157385_02803"/>
<dbReference type="Gene3D" id="3.30.2390.20">
    <property type="entry name" value="Type VII secretion system EccB, repeat 1 domain"/>
    <property type="match status" value="1"/>
</dbReference>
<evidence type="ECO:0000256" key="9">
    <source>
        <dbReference type="ARBA" id="ARBA00022840"/>
    </source>
</evidence>
<comment type="similarity">
    <text evidence="2">Belongs to the EccB family.</text>
</comment>
<evidence type="ECO:0000313" key="15">
    <source>
        <dbReference type="Proteomes" id="UP000241595"/>
    </source>
</evidence>
<dbReference type="InterPro" id="IPR044857">
    <property type="entry name" value="T7SS_EccB_R1"/>
</dbReference>
<protein>
    <submittedName>
        <fullName evidence="14">Type VII secretion protein EccB</fullName>
    </submittedName>
</protein>
<evidence type="ECO:0000256" key="4">
    <source>
        <dbReference type="ARBA" id="ARBA00022475"/>
    </source>
</evidence>
<evidence type="ECO:0000256" key="3">
    <source>
        <dbReference type="ARBA" id="ARBA00022448"/>
    </source>
</evidence>
<evidence type="ECO:0000256" key="8">
    <source>
        <dbReference type="ARBA" id="ARBA00022801"/>
    </source>
</evidence>
<keyword evidence="6 13" id="KW-0812">Transmembrane</keyword>
<evidence type="ECO:0000256" key="1">
    <source>
        <dbReference type="ARBA" id="ARBA00004377"/>
    </source>
</evidence>
<comment type="subcellular location">
    <subcellularLocation>
        <location evidence="1">Cell inner membrane</location>
        <topology evidence="1">Single-pass membrane protein</topology>
    </subcellularLocation>
</comment>
<evidence type="ECO:0000256" key="13">
    <source>
        <dbReference type="SAM" id="Phobius"/>
    </source>
</evidence>
<dbReference type="GO" id="GO:0005886">
    <property type="term" value="C:plasma membrane"/>
    <property type="evidence" value="ECO:0007669"/>
    <property type="project" value="UniProtKB-SubCell"/>
</dbReference>
<organism evidence="14 15">
    <name type="scientific">Mycobacterium terramassiliense</name>
    <dbReference type="NCBI Taxonomy" id="1841859"/>
    <lineage>
        <taxon>Bacteria</taxon>
        <taxon>Bacillati</taxon>
        <taxon>Actinomycetota</taxon>
        <taxon>Actinomycetes</taxon>
        <taxon>Mycobacteriales</taxon>
        <taxon>Mycobacteriaceae</taxon>
        <taxon>Mycobacterium</taxon>
    </lineage>
</organism>
<keyword evidence="11 13" id="KW-0472">Membrane</keyword>
<evidence type="ECO:0000256" key="5">
    <source>
        <dbReference type="ARBA" id="ARBA00022519"/>
    </source>
</evidence>
<dbReference type="NCBIfam" id="TIGR03919">
    <property type="entry name" value="T7SS_EccB"/>
    <property type="match status" value="1"/>
</dbReference>
<feature type="region of interest" description="Disordered" evidence="12">
    <location>
        <begin position="1"/>
        <end position="28"/>
    </location>
</feature>
<dbReference type="InterPro" id="IPR042485">
    <property type="entry name" value="T7SS_EccB_R3"/>
</dbReference>
<evidence type="ECO:0000256" key="10">
    <source>
        <dbReference type="ARBA" id="ARBA00022989"/>
    </source>
</evidence>
<keyword evidence="3" id="KW-0813">Transport</keyword>
<dbReference type="Gene3D" id="2.40.50.910">
    <property type="entry name" value="Type VII secretion system EccB, repeat 3 domain"/>
    <property type="match status" value="1"/>
</dbReference>
<dbReference type="GO" id="GO:0005576">
    <property type="term" value="C:extracellular region"/>
    <property type="evidence" value="ECO:0007669"/>
    <property type="project" value="TreeGrafter"/>
</dbReference>
<keyword evidence="8" id="KW-0378">Hydrolase</keyword>
<name>A0A2U3NCW1_9MYCO</name>
<proteinExistence type="inferred from homology"/>
<dbReference type="Pfam" id="PF05108">
    <property type="entry name" value="T7SS_ESX1_EccB"/>
    <property type="match status" value="1"/>
</dbReference>
<dbReference type="AlphaFoldDB" id="A0A2U3NCW1"/>
<evidence type="ECO:0000256" key="11">
    <source>
        <dbReference type="ARBA" id="ARBA00023136"/>
    </source>
</evidence>
<gene>
    <name evidence="14" type="ORF">MTAB308_2805</name>
</gene>
<dbReference type="RefSeq" id="WP_077099954.1">
    <property type="nucleotide sequence ID" value="NZ_LT717700.1"/>
</dbReference>
<evidence type="ECO:0000313" key="14">
    <source>
        <dbReference type="EMBL" id="SPM29313.1"/>
    </source>
</evidence>
<dbReference type="PANTHER" id="PTHR40765:SF2">
    <property type="entry name" value="ESX-2 SECRETION SYSTEM ATPASE ECCB2"/>
    <property type="match status" value="1"/>
</dbReference>
<accession>A0A2U3NCW1</accession>
<evidence type="ECO:0000256" key="6">
    <source>
        <dbReference type="ARBA" id="ARBA00022692"/>
    </source>
</evidence>
<dbReference type="OrthoDB" id="3847604at2"/>
<keyword evidence="10 13" id="KW-1133">Transmembrane helix</keyword>
<dbReference type="GO" id="GO:0005524">
    <property type="term" value="F:ATP binding"/>
    <property type="evidence" value="ECO:0007669"/>
    <property type="project" value="UniProtKB-KW"/>
</dbReference>
<feature type="transmembrane region" description="Helical" evidence="13">
    <location>
        <begin position="76"/>
        <end position="97"/>
    </location>
</feature>
<evidence type="ECO:0000256" key="2">
    <source>
        <dbReference type="ARBA" id="ARBA00008149"/>
    </source>
</evidence>
<evidence type="ECO:0000256" key="7">
    <source>
        <dbReference type="ARBA" id="ARBA00022741"/>
    </source>
</evidence>
<dbReference type="Proteomes" id="UP000241595">
    <property type="component" value="Unassembled WGS sequence"/>
</dbReference>
<sequence length="549" mass="56639">MTTNNHVPDGEWAGERRSFTSRTPVNDNPDRVEYRRGFVTRHQVSGWRFVMRRIASGIALHDTRMLVDPLRTQSRAVLMGALILITGLAGCFVFSLIRPNGTAGNNAVLADRSTAALYVRVGEDLHPVLNLTSARLIVGKPVNPTTVKSSELDRFPRGNLIGIPGAPERMVQNASHDANWTVCDSVSGTPQLRGGPTRGAHSTGVTVIAGPPDGNGARASGIHANQGILVDNGTATWLLWDGKRSQIDLANHAVTNALGLGAGNSDVPAPRPIAQGLFNAIPESPALTAPSIPNAGGPAGFSVPAPIGAVVVSYGLEQNSSGTLHYYAVLPDGLQPISPVLAAILRNSNSYGLDQPPRLGADEVARLPVSRMLDTGRYPDQQVALIDAATSPIACAYWSKPSGAATSSLSLLSGSVLPVPDAVRTVDLVAAGSQGTATRVALAPGTGYFAQTVGGGSAAPAAGSLFWISDTGVRYGIDNEAESGPGAAGHGKTVEALGLNAPAVPVPWSVLSLFAPGPTLSRADALLAHDGLAPDAKPGRPVAAQGEGR</sequence>
<keyword evidence="15" id="KW-1185">Reference proteome</keyword>
<evidence type="ECO:0000256" key="12">
    <source>
        <dbReference type="SAM" id="MobiDB-lite"/>
    </source>
</evidence>
<keyword evidence="9" id="KW-0067">ATP-binding</keyword>
<dbReference type="EMBL" id="FTRV01000012">
    <property type="protein sequence ID" value="SPM29313.1"/>
    <property type="molecule type" value="Genomic_DNA"/>
</dbReference>